<keyword evidence="2" id="KW-0285">Flavoprotein</keyword>
<sequence>MKVIDVTTLSQQENYKWMIGSIIPRPIALVTTLSSQGIINAAPFSYFNAVTSNPPLLSIAVGRKDGVQKDTARNAVEQGEFVVHITEESNVKQVNQASIPLPSNQSEIEFAGFSPCPSKFVSVPGVAEAKIRMECKLDKILPLGGSEEKPACDLIIGRVVCLHVEEELYDQGKIDLGALRPVSRLAGNDYGKIGEVFSIERPIQKD</sequence>
<keyword evidence="3" id="KW-0288">FMN</keyword>
<comment type="cofactor">
    <cofactor evidence="1">
        <name>FMN</name>
        <dbReference type="ChEBI" id="CHEBI:58210"/>
    </cofactor>
</comment>
<name>A0A1M4SPT2_9BACL</name>
<dbReference type="AlphaFoldDB" id="A0A1M4SPT2"/>
<dbReference type="InterPro" id="IPR012349">
    <property type="entry name" value="Split_barrel_FMN-bd"/>
</dbReference>
<evidence type="ECO:0000256" key="2">
    <source>
        <dbReference type="ARBA" id="ARBA00022630"/>
    </source>
</evidence>
<dbReference type="Pfam" id="PF01613">
    <property type="entry name" value="Flavin_Reduct"/>
    <property type="match status" value="1"/>
</dbReference>
<evidence type="ECO:0000313" key="6">
    <source>
        <dbReference type="EMBL" id="SHE34206.1"/>
    </source>
</evidence>
<proteinExistence type="inferred from homology"/>
<keyword evidence="7" id="KW-1185">Reference proteome</keyword>
<reference evidence="6 7" key="1">
    <citation type="submission" date="2016-11" db="EMBL/GenBank/DDBJ databases">
        <authorList>
            <person name="Jaros S."/>
            <person name="Januszkiewicz K."/>
            <person name="Wedrychowicz H."/>
        </authorList>
    </citation>
    <scope>NUCLEOTIDE SEQUENCE [LARGE SCALE GENOMIC DNA]</scope>
    <source>
        <strain evidence="6 7">DSM 44666</strain>
    </source>
</reference>
<dbReference type="PANTHER" id="PTHR33798:SF5">
    <property type="entry name" value="FLAVIN REDUCTASE LIKE DOMAIN-CONTAINING PROTEIN"/>
    <property type="match status" value="1"/>
</dbReference>
<feature type="domain" description="Flavin reductase like" evidence="5">
    <location>
        <begin position="20"/>
        <end position="177"/>
    </location>
</feature>
<comment type="similarity">
    <text evidence="4">Belongs to the flavoredoxin family.</text>
</comment>
<dbReference type="GO" id="GO:0016646">
    <property type="term" value="F:oxidoreductase activity, acting on the CH-NH group of donors, NAD or NADP as acceptor"/>
    <property type="evidence" value="ECO:0007669"/>
    <property type="project" value="UniProtKB-ARBA"/>
</dbReference>
<evidence type="ECO:0000313" key="7">
    <source>
        <dbReference type="Proteomes" id="UP000184476"/>
    </source>
</evidence>
<evidence type="ECO:0000259" key="5">
    <source>
        <dbReference type="SMART" id="SM00903"/>
    </source>
</evidence>
<dbReference type="InterPro" id="IPR002563">
    <property type="entry name" value="Flavin_Rdtase-like_dom"/>
</dbReference>
<dbReference type="SUPFAM" id="SSF50475">
    <property type="entry name" value="FMN-binding split barrel"/>
    <property type="match status" value="1"/>
</dbReference>
<protein>
    <submittedName>
        <fullName evidence="6">NADH-FMN oxidoreductase RutF, flavin reductase (DIM6/NTAB) family</fullName>
    </submittedName>
</protein>
<gene>
    <name evidence="6" type="ORF">SAMN05444392_10179</name>
</gene>
<evidence type="ECO:0000256" key="4">
    <source>
        <dbReference type="ARBA" id="ARBA00038054"/>
    </source>
</evidence>
<organism evidence="6 7">
    <name type="scientific">Seinonella peptonophila</name>
    <dbReference type="NCBI Taxonomy" id="112248"/>
    <lineage>
        <taxon>Bacteria</taxon>
        <taxon>Bacillati</taxon>
        <taxon>Bacillota</taxon>
        <taxon>Bacilli</taxon>
        <taxon>Bacillales</taxon>
        <taxon>Thermoactinomycetaceae</taxon>
        <taxon>Seinonella</taxon>
    </lineage>
</organism>
<dbReference type="PANTHER" id="PTHR33798">
    <property type="entry name" value="FLAVOPROTEIN OXYGENASE"/>
    <property type="match status" value="1"/>
</dbReference>
<dbReference type="Proteomes" id="UP000184476">
    <property type="component" value="Unassembled WGS sequence"/>
</dbReference>
<dbReference type="Gene3D" id="2.30.110.10">
    <property type="entry name" value="Electron Transport, Fmn-binding Protein, Chain A"/>
    <property type="match status" value="1"/>
</dbReference>
<dbReference type="EMBL" id="FQVL01000001">
    <property type="protein sequence ID" value="SHE34206.1"/>
    <property type="molecule type" value="Genomic_DNA"/>
</dbReference>
<dbReference type="RefSeq" id="WP_073150200.1">
    <property type="nucleotide sequence ID" value="NZ_FQVL01000001.1"/>
</dbReference>
<evidence type="ECO:0000256" key="3">
    <source>
        <dbReference type="ARBA" id="ARBA00022643"/>
    </source>
</evidence>
<dbReference type="GO" id="GO:0010181">
    <property type="term" value="F:FMN binding"/>
    <property type="evidence" value="ECO:0007669"/>
    <property type="project" value="InterPro"/>
</dbReference>
<dbReference type="SMART" id="SM00903">
    <property type="entry name" value="Flavin_Reduct"/>
    <property type="match status" value="1"/>
</dbReference>
<dbReference type="OrthoDB" id="9794638at2"/>
<evidence type="ECO:0000256" key="1">
    <source>
        <dbReference type="ARBA" id="ARBA00001917"/>
    </source>
</evidence>
<accession>A0A1M4SPT2</accession>
<dbReference type="STRING" id="112248.SAMN05444392_10179"/>